<feature type="transmembrane region" description="Helical" evidence="1">
    <location>
        <begin position="80"/>
        <end position="104"/>
    </location>
</feature>
<accession>A0A2M7D6D2</accession>
<feature type="transmembrane region" description="Helical" evidence="1">
    <location>
        <begin position="192"/>
        <end position="213"/>
    </location>
</feature>
<keyword evidence="1" id="KW-0812">Transmembrane</keyword>
<dbReference type="AlphaFoldDB" id="A0A2M7D6D2"/>
<dbReference type="PANTHER" id="PTHR30221:SF1">
    <property type="entry name" value="SMALL-CONDUCTANCE MECHANOSENSITIVE CHANNEL"/>
    <property type="match status" value="1"/>
</dbReference>
<feature type="transmembrane region" description="Helical" evidence="1">
    <location>
        <begin position="161"/>
        <end position="186"/>
    </location>
</feature>
<proteinExistence type="predicted"/>
<gene>
    <name evidence="2" type="ORF">COS30_01470</name>
</gene>
<dbReference type="GO" id="GO:0008381">
    <property type="term" value="F:mechanosensitive monoatomic ion channel activity"/>
    <property type="evidence" value="ECO:0007669"/>
    <property type="project" value="InterPro"/>
</dbReference>
<reference evidence="3" key="1">
    <citation type="submission" date="2017-09" db="EMBL/GenBank/DDBJ databases">
        <title>Depth-based differentiation of microbial function through sediment-hosted aquifers and enrichment of novel symbionts in the deep terrestrial subsurface.</title>
        <authorList>
            <person name="Probst A.J."/>
            <person name="Ladd B."/>
            <person name="Jarett J.K."/>
            <person name="Geller-Mcgrath D.E."/>
            <person name="Sieber C.M.K."/>
            <person name="Emerson J.B."/>
            <person name="Anantharaman K."/>
            <person name="Thomas B.C."/>
            <person name="Malmstrom R."/>
            <person name="Stieglmeier M."/>
            <person name="Klingl A."/>
            <person name="Woyke T."/>
            <person name="Ryan C.M."/>
            <person name="Banfield J.F."/>
        </authorList>
    </citation>
    <scope>NUCLEOTIDE SEQUENCE [LARGE SCALE GENOMIC DNA]</scope>
</reference>
<evidence type="ECO:0000313" key="2">
    <source>
        <dbReference type="EMBL" id="PIV38544.1"/>
    </source>
</evidence>
<dbReference type="PANTHER" id="PTHR30221">
    <property type="entry name" value="SMALL-CONDUCTANCE MECHANOSENSITIVE CHANNEL"/>
    <property type="match status" value="1"/>
</dbReference>
<protein>
    <recommendedName>
        <fullName evidence="4">Small-conductance mechanosensitive ion channel</fullName>
    </recommendedName>
</protein>
<dbReference type="Proteomes" id="UP000229247">
    <property type="component" value="Unassembled WGS sequence"/>
</dbReference>
<comment type="caution">
    <text evidence="2">The sequence shown here is derived from an EMBL/GenBank/DDBJ whole genome shotgun (WGS) entry which is preliminary data.</text>
</comment>
<dbReference type="EMBL" id="PEUE01000035">
    <property type="protein sequence ID" value="PIV38544.1"/>
    <property type="molecule type" value="Genomic_DNA"/>
</dbReference>
<sequence>MVLQSWTEVTVRAFQSIWEGFLGFLPNFLGALIIFLIGWAIAVGLQKLFTQILRAMRLDPSLEKLGAGRFFEKAGLKMDFANWIGLFVKWFLIFVFLLAAADILKLQGVTVFLTQILGYIPNIIVAVLILVVTFWLANVLRKLVQASVSASNIKTAAFTSTVVYWSILIFGLFAALIQLGVAFALLQTLVTGLIAMIAIAGGLAFGLGGKDLAASFLNRLRKEISE</sequence>
<evidence type="ECO:0000313" key="3">
    <source>
        <dbReference type="Proteomes" id="UP000229247"/>
    </source>
</evidence>
<keyword evidence="1" id="KW-1133">Transmembrane helix</keyword>
<keyword evidence="1" id="KW-0472">Membrane</keyword>
<organism evidence="2 3">
    <name type="scientific">Candidatus Portnoybacteria bacterium CG02_land_8_20_14_3_00_45_8</name>
    <dbReference type="NCBI Taxonomy" id="1974807"/>
    <lineage>
        <taxon>Bacteria</taxon>
        <taxon>Candidatus Portnoyibacteriota</taxon>
    </lineage>
</organism>
<feature type="transmembrane region" description="Helical" evidence="1">
    <location>
        <begin position="28"/>
        <end position="49"/>
    </location>
</feature>
<dbReference type="Pfam" id="PF05552">
    <property type="entry name" value="MS_channel_1st_1"/>
    <property type="match status" value="2"/>
</dbReference>
<name>A0A2M7D6D2_9BACT</name>
<evidence type="ECO:0008006" key="4">
    <source>
        <dbReference type="Google" id="ProtNLM"/>
    </source>
</evidence>
<dbReference type="InterPro" id="IPR008910">
    <property type="entry name" value="MSC_TM_helix"/>
</dbReference>
<evidence type="ECO:0000256" key="1">
    <source>
        <dbReference type="SAM" id="Phobius"/>
    </source>
</evidence>
<dbReference type="InterPro" id="IPR045275">
    <property type="entry name" value="MscS_archaea/bacteria_type"/>
</dbReference>
<feature type="transmembrane region" description="Helical" evidence="1">
    <location>
        <begin position="116"/>
        <end position="140"/>
    </location>
</feature>
<dbReference type="Gene3D" id="1.10.287.1260">
    <property type="match status" value="2"/>
</dbReference>